<proteinExistence type="predicted"/>
<reference evidence="1 2" key="1">
    <citation type="submission" date="2023-01" db="EMBL/GenBank/DDBJ databases">
        <title>Analysis of 21 Apiospora genomes using comparative genomics revels a genus with tremendous synthesis potential of carbohydrate active enzymes and secondary metabolites.</title>
        <authorList>
            <person name="Sorensen T."/>
        </authorList>
    </citation>
    <scope>NUCLEOTIDE SEQUENCE [LARGE SCALE GENOMIC DNA]</scope>
    <source>
        <strain evidence="1 2">CBS 135458</strain>
    </source>
</reference>
<protein>
    <submittedName>
        <fullName evidence="1">Kinase-like domain-containing protein</fullName>
    </submittedName>
</protein>
<evidence type="ECO:0000313" key="2">
    <source>
        <dbReference type="Proteomes" id="UP001480595"/>
    </source>
</evidence>
<dbReference type="RefSeq" id="XP_066713017.1">
    <property type="nucleotide sequence ID" value="XM_066863907.1"/>
</dbReference>
<organism evidence="1 2">
    <name type="scientific">Apiospora phragmitis</name>
    <dbReference type="NCBI Taxonomy" id="2905665"/>
    <lineage>
        <taxon>Eukaryota</taxon>
        <taxon>Fungi</taxon>
        <taxon>Dikarya</taxon>
        <taxon>Ascomycota</taxon>
        <taxon>Pezizomycotina</taxon>
        <taxon>Sordariomycetes</taxon>
        <taxon>Xylariomycetidae</taxon>
        <taxon>Amphisphaeriales</taxon>
        <taxon>Apiosporaceae</taxon>
        <taxon>Apiospora</taxon>
    </lineage>
</organism>
<keyword evidence="2" id="KW-1185">Reference proteome</keyword>
<dbReference type="GeneID" id="92096970"/>
<dbReference type="Proteomes" id="UP001480595">
    <property type="component" value="Unassembled WGS sequence"/>
</dbReference>
<comment type="caution">
    <text evidence="1">The sequence shown here is derived from an EMBL/GenBank/DDBJ whole genome shotgun (WGS) entry which is preliminary data.</text>
</comment>
<accession>A0ABR1TW49</accession>
<dbReference type="EMBL" id="JAQQWL010000011">
    <property type="protein sequence ID" value="KAK8050768.1"/>
    <property type="molecule type" value="Genomic_DNA"/>
</dbReference>
<sequence length="318" mass="35566">MTHRVNEVYQFLGAFLPWGPEDHFARLSSGAHTEGLKEKGFLLLEQLTPNSCIVQSLADGQVYINKWDAGTAFMPQEWRLHERCPNGGSLADLIQRHHDQGRAVPEYFIWHVIDQLSQALNYMYRNRDIYDRAPPRMQAPIFQLPQVETSLSPKPLYQNCIRPLRVAWSGPTPVGGQVRNSFPTIVISNWEDSALDGDRRPQVTAGNFGQHPVEWEDIYGFGQIVRSLMMAHVPLWNANNPCPNPGQVLNESLGWTHRPDSRVIDLNQLAQLPYSAQLQAVCVPLEIPNIQMTGVAFPGASPAVSPGGSEARAEPDAF</sequence>
<gene>
    <name evidence="1" type="ORF">PG994_012498</name>
</gene>
<evidence type="ECO:0000313" key="1">
    <source>
        <dbReference type="EMBL" id="KAK8050768.1"/>
    </source>
</evidence>
<name>A0ABR1TW49_9PEZI</name>